<evidence type="ECO:0000256" key="5">
    <source>
        <dbReference type="ARBA" id="ARBA00022949"/>
    </source>
</evidence>
<evidence type="ECO:0000313" key="13">
    <source>
        <dbReference type="Proteomes" id="UP000326396"/>
    </source>
</evidence>
<evidence type="ECO:0000256" key="4">
    <source>
        <dbReference type="ARBA" id="ARBA00022737"/>
    </source>
</evidence>
<evidence type="ECO:0000256" key="3">
    <source>
        <dbReference type="ARBA" id="ARBA00022729"/>
    </source>
</evidence>
<protein>
    <recommendedName>
        <fullName evidence="11">Gnk2-homologous domain-containing protein</fullName>
    </recommendedName>
</protein>
<evidence type="ECO:0000313" key="12">
    <source>
        <dbReference type="EMBL" id="KAD2393590.1"/>
    </source>
</evidence>
<dbReference type="OrthoDB" id="1097929at2759"/>
<dbReference type="GO" id="GO:0005886">
    <property type="term" value="C:plasma membrane"/>
    <property type="evidence" value="ECO:0007669"/>
    <property type="project" value="UniProtKB-SubCell"/>
</dbReference>
<dbReference type="EMBL" id="SZYD01000019">
    <property type="protein sequence ID" value="KAD2393590.1"/>
    <property type="molecule type" value="Genomic_DNA"/>
</dbReference>
<evidence type="ECO:0000256" key="9">
    <source>
        <dbReference type="SAM" id="MobiDB-lite"/>
    </source>
</evidence>
<feature type="chain" id="PRO_5024464926" description="Gnk2-homologous domain-containing protein" evidence="10">
    <location>
        <begin position="25"/>
        <end position="401"/>
    </location>
</feature>
<dbReference type="InterPro" id="IPR038408">
    <property type="entry name" value="GNK2_sf"/>
</dbReference>
<dbReference type="CDD" id="cd23509">
    <property type="entry name" value="Gnk2-like"/>
    <property type="match status" value="2"/>
</dbReference>
<feature type="domain" description="Gnk2-homologous" evidence="11">
    <location>
        <begin position="26"/>
        <end position="128"/>
    </location>
</feature>
<dbReference type="Gene3D" id="3.30.430.20">
    <property type="entry name" value="Gnk2 domain, C-X8-C-X2-C motif"/>
    <property type="match status" value="2"/>
</dbReference>
<dbReference type="Pfam" id="PF01657">
    <property type="entry name" value="Stress-antifung"/>
    <property type="match status" value="2"/>
</dbReference>
<dbReference type="InterPro" id="IPR021793">
    <property type="entry name" value="Oprl"/>
</dbReference>
<dbReference type="Pfam" id="PF11839">
    <property type="entry name" value="Alanine_zipper"/>
    <property type="match status" value="1"/>
</dbReference>
<keyword evidence="5" id="KW-0965">Cell junction</keyword>
<dbReference type="InterPro" id="IPR002902">
    <property type="entry name" value="GNK2"/>
</dbReference>
<keyword evidence="4" id="KW-0677">Repeat</keyword>
<feature type="region of interest" description="Disordered" evidence="9">
    <location>
        <begin position="300"/>
        <end position="326"/>
    </location>
</feature>
<evidence type="ECO:0000256" key="8">
    <source>
        <dbReference type="ARBA" id="ARBA00038393"/>
    </source>
</evidence>
<comment type="similarity">
    <text evidence="8">Belongs to the cysteine-rich repeat secretory protein family. Plasmodesmata-located proteins (PDLD) subfamily.</text>
</comment>
<dbReference type="GO" id="GO:0042742">
    <property type="term" value="P:defense response to bacterium"/>
    <property type="evidence" value="ECO:0007669"/>
    <property type="project" value="TreeGrafter"/>
</dbReference>
<dbReference type="AlphaFoldDB" id="A0A5N6LMX0"/>
<keyword evidence="3 10" id="KW-0732">Signal</keyword>
<evidence type="ECO:0000256" key="2">
    <source>
        <dbReference type="ARBA" id="ARBA00022581"/>
    </source>
</evidence>
<comment type="subcellular location">
    <subcellularLocation>
        <location evidence="7">Cell junction</location>
        <location evidence="7">Plasmodesma</location>
    </subcellularLocation>
    <subcellularLocation>
        <location evidence="1">Cell membrane</location>
        <topology evidence="1">Single-pass type I membrane protein</topology>
    </subcellularLocation>
</comment>
<feature type="signal peptide" evidence="10">
    <location>
        <begin position="1"/>
        <end position="24"/>
    </location>
</feature>
<evidence type="ECO:0000256" key="1">
    <source>
        <dbReference type="ARBA" id="ARBA00004251"/>
    </source>
</evidence>
<proteinExistence type="inferred from homology"/>
<keyword evidence="13" id="KW-1185">Reference proteome</keyword>
<feature type="domain" description="Gnk2-homologous" evidence="11">
    <location>
        <begin position="129"/>
        <end position="230"/>
    </location>
</feature>
<organism evidence="12 13">
    <name type="scientific">Mikania micrantha</name>
    <name type="common">bitter vine</name>
    <dbReference type="NCBI Taxonomy" id="192012"/>
    <lineage>
        <taxon>Eukaryota</taxon>
        <taxon>Viridiplantae</taxon>
        <taxon>Streptophyta</taxon>
        <taxon>Embryophyta</taxon>
        <taxon>Tracheophyta</taxon>
        <taxon>Spermatophyta</taxon>
        <taxon>Magnoliopsida</taxon>
        <taxon>eudicotyledons</taxon>
        <taxon>Gunneridae</taxon>
        <taxon>Pentapetalae</taxon>
        <taxon>asterids</taxon>
        <taxon>campanulids</taxon>
        <taxon>Asterales</taxon>
        <taxon>Asteraceae</taxon>
        <taxon>Asteroideae</taxon>
        <taxon>Heliantheae alliance</taxon>
        <taxon>Eupatorieae</taxon>
        <taxon>Mikania</taxon>
    </lineage>
</organism>
<dbReference type="GO" id="GO:0009506">
    <property type="term" value="C:plasmodesma"/>
    <property type="evidence" value="ECO:0007669"/>
    <property type="project" value="UniProtKB-SubCell"/>
</dbReference>
<evidence type="ECO:0000256" key="7">
    <source>
        <dbReference type="ARBA" id="ARBA00024184"/>
    </source>
</evidence>
<dbReference type="PANTHER" id="PTHR32080:SF43">
    <property type="entry name" value="GNK2-LIKE DOMAIN-CONTAINING PROTEIN"/>
    <property type="match status" value="1"/>
</dbReference>
<evidence type="ECO:0000256" key="6">
    <source>
        <dbReference type="ARBA" id="ARBA00023157"/>
    </source>
</evidence>
<gene>
    <name evidence="12" type="ORF">E3N88_40567</name>
</gene>
<reference evidence="12 13" key="1">
    <citation type="submission" date="2019-05" db="EMBL/GenBank/DDBJ databases">
        <title>Mikania micrantha, genome provides insights into the molecular mechanism of rapid growth.</title>
        <authorList>
            <person name="Liu B."/>
        </authorList>
    </citation>
    <scope>NUCLEOTIDE SEQUENCE [LARGE SCALE GENOMIC DNA]</scope>
    <source>
        <strain evidence="12">NLD-2019</strain>
        <tissue evidence="12">Leaf</tissue>
    </source>
</reference>
<keyword evidence="6" id="KW-1015">Disulfide bond</keyword>
<comment type="caution">
    <text evidence="12">The sequence shown here is derived from an EMBL/GenBank/DDBJ whole genome shotgun (WGS) entry which is preliminary data.</text>
</comment>
<keyword evidence="2" id="KW-0945">Host-virus interaction</keyword>
<dbReference type="InterPro" id="IPR051378">
    <property type="entry name" value="Cell2Cell_Antifungal"/>
</dbReference>
<evidence type="ECO:0000259" key="11">
    <source>
        <dbReference type="PROSITE" id="PS51473"/>
    </source>
</evidence>
<dbReference type="Proteomes" id="UP000326396">
    <property type="component" value="Linkage Group LG9"/>
</dbReference>
<evidence type="ECO:0000256" key="10">
    <source>
        <dbReference type="SAM" id="SignalP"/>
    </source>
</evidence>
<accession>A0A5N6LMX0</accession>
<sequence>MLQQALSLSFLIFSLILWLSSVSTANSNIYVRCSQLNFTLTTPYESSVNSLFTSLVDSASIYNFNKFETSPQNDVVYGLFQCRGDLNSPNCKDCVVSAISELKTTCPMSTGGEIQLEGCYVKYDNMSFFGVQEKTEVCRRCGPSIGYNANVLNRIDGALAYLVGGNGQYYRGGDFGSIEGVAQCVQDLSLSDCQDCLSEACGRLRTECETSTWGDMYLGKCYIRYADHGNEDVVNNGNSSSNKSSGGGNKNNILKWIGYIIAAAVGGGSLTFAVKNCCNINICNKVKTLRKDVEKFKKDVESAKSDAKSAKEKADKAEKKAEEEKKKNENILYPPCGPSMAFPMPMPPPCPYMPHSNPNTWKYQWVNILDLIFMTPQWWIARGAGNCLRWKYRWVNILRLD</sequence>
<dbReference type="PROSITE" id="PS51473">
    <property type="entry name" value="GNK2"/>
    <property type="match status" value="2"/>
</dbReference>
<name>A0A5N6LMX0_9ASTR</name>
<dbReference type="PANTHER" id="PTHR32080">
    <property type="entry name" value="ANTIFUNGAL PROTEIN GINKBILOBIN-2-LIKE"/>
    <property type="match status" value="1"/>
</dbReference>